<keyword evidence="4" id="KW-1185">Reference proteome</keyword>
<accession>A0ABV8UH43</accession>
<sequence length="256" mass="28266">MTRKRQDAAQEPPKGEEPGTSETSARTAINADMVAAWLRRHPDFLARHPDILDSLDPPATPGLEEAGRSVIDMQQAMVLRLRQENEDLRRARDEMITTVRGNLHSQHKIHDAVVSLLSAKSFEHLIETIANEMLVLLDLDATSLCVENETDKVPRMYLGRVQCLPAGSVDALFGPSARVVLRDNQPGDPALFGPASELVESDALLRLSISANTPPALLALGSRHPDHFSNTQGTELLQFLGHCLERLIRGWLEIPE</sequence>
<dbReference type="InterPro" id="IPR007435">
    <property type="entry name" value="DUF484"/>
</dbReference>
<name>A0ABV8UH43_9PROT</name>
<dbReference type="PANTHER" id="PTHR38765">
    <property type="entry name" value="DUF484 DOMAIN-CONTAINING PROTEIN"/>
    <property type="match status" value="1"/>
</dbReference>
<feature type="coiled-coil region" evidence="1">
    <location>
        <begin position="71"/>
        <end position="98"/>
    </location>
</feature>
<proteinExistence type="predicted"/>
<dbReference type="PANTHER" id="PTHR38765:SF1">
    <property type="entry name" value="DUF484 DOMAIN-CONTAINING PROTEIN"/>
    <property type="match status" value="1"/>
</dbReference>
<dbReference type="Pfam" id="PF04340">
    <property type="entry name" value="DUF484"/>
    <property type="match status" value="1"/>
</dbReference>
<dbReference type="RefSeq" id="WP_382420283.1">
    <property type="nucleotide sequence ID" value="NZ_JBHSCW010000001.1"/>
</dbReference>
<protein>
    <submittedName>
        <fullName evidence="3">DUF484 family protein</fullName>
    </submittedName>
</protein>
<evidence type="ECO:0000256" key="1">
    <source>
        <dbReference type="SAM" id="Coils"/>
    </source>
</evidence>
<gene>
    <name evidence="3" type="ORF">ACFOW6_01115</name>
</gene>
<evidence type="ECO:0000313" key="3">
    <source>
        <dbReference type="EMBL" id="MFC4350133.1"/>
    </source>
</evidence>
<dbReference type="Gene3D" id="3.30.450.40">
    <property type="match status" value="1"/>
</dbReference>
<keyword evidence="1" id="KW-0175">Coiled coil</keyword>
<dbReference type="InterPro" id="IPR029016">
    <property type="entry name" value="GAF-like_dom_sf"/>
</dbReference>
<feature type="compositionally biased region" description="Basic and acidic residues" evidence="2">
    <location>
        <begin position="1"/>
        <end position="17"/>
    </location>
</feature>
<dbReference type="Proteomes" id="UP001595799">
    <property type="component" value="Unassembled WGS sequence"/>
</dbReference>
<comment type="caution">
    <text evidence="3">The sequence shown here is derived from an EMBL/GenBank/DDBJ whole genome shotgun (WGS) entry which is preliminary data.</text>
</comment>
<evidence type="ECO:0000313" key="4">
    <source>
        <dbReference type="Proteomes" id="UP001595799"/>
    </source>
</evidence>
<organism evidence="3 4">
    <name type="scientific">Fodinicurvata halophila</name>
    <dbReference type="NCBI Taxonomy" id="1419723"/>
    <lineage>
        <taxon>Bacteria</taxon>
        <taxon>Pseudomonadati</taxon>
        <taxon>Pseudomonadota</taxon>
        <taxon>Alphaproteobacteria</taxon>
        <taxon>Rhodospirillales</taxon>
        <taxon>Rhodovibrionaceae</taxon>
        <taxon>Fodinicurvata</taxon>
    </lineage>
</organism>
<dbReference type="EMBL" id="JBHSCW010000001">
    <property type="protein sequence ID" value="MFC4350133.1"/>
    <property type="molecule type" value="Genomic_DNA"/>
</dbReference>
<reference evidence="4" key="1">
    <citation type="journal article" date="2019" name="Int. J. Syst. Evol. Microbiol.">
        <title>The Global Catalogue of Microorganisms (GCM) 10K type strain sequencing project: providing services to taxonomists for standard genome sequencing and annotation.</title>
        <authorList>
            <consortium name="The Broad Institute Genomics Platform"/>
            <consortium name="The Broad Institute Genome Sequencing Center for Infectious Disease"/>
            <person name="Wu L."/>
            <person name="Ma J."/>
        </authorList>
    </citation>
    <scope>NUCLEOTIDE SEQUENCE [LARGE SCALE GENOMIC DNA]</scope>
    <source>
        <strain evidence="4">CECT 8472</strain>
    </source>
</reference>
<evidence type="ECO:0000256" key="2">
    <source>
        <dbReference type="SAM" id="MobiDB-lite"/>
    </source>
</evidence>
<feature type="region of interest" description="Disordered" evidence="2">
    <location>
        <begin position="1"/>
        <end position="26"/>
    </location>
</feature>